<keyword evidence="1" id="KW-0812">Transmembrane</keyword>
<sequence>MFNIEKEKLFKFALILQAITSGIVLTLYAYLGKFTRLLADDYYHSALLHTGKGIIELSVEKYLHVSNRYTNMFLFAFGDWIGIHWFSAILIILWVVGLNWLLIESNKLLGGKISKLALFSISALLIFLSILQAPNRYQTIYWISGMVTYFSPIVFFTYILAGIFAFLRKQRSKIALLFAALLSVFAMFFIGGLSETVGALHIAILFLIMFAFWLFGKEYDRQSVLILFGAALLGGFISLGFMAFTPANAIRSDAPPIEILIFLRRLIIFPYEFIIDTLKTLPLPSFFTVIIGYLIANEISIARGRKIFRWALALIPLLIFVLIAASFAPSAYALSFPDERVRFPARVVMTSGLFAFGAFFALIFAREKESILPTLLLVAASLYPLRGAWQAYQTIPEFQTYADAWDTREAYILSKKESGMMNISLPPLDGMGGVKEFDIEAKHWVNQAAAQYYGVDAISVHSTSLDYEE</sequence>
<feature type="transmembrane region" description="Helical" evidence="1">
    <location>
        <begin position="82"/>
        <end position="103"/>
    </location>
</feature>
<organism evidence="2 3">
    <name type="scientific">Candidatus Desulfolinea nitratireducens</name>
    <dbReference type="NCBI Taxonomy" id="2841698"/>
    <lineage>
        <taxon>Bacteria</taxon>
        <taxon>Bacillati</taxon>
        <taxon>Chloroflexota</taxon>
        <taxon>Anaerolineae</taxon>
        <taxon>Anaerolineales</taxon>
        <taxon>Anaerolineales incertae sedis</taxon>
        <taxon>Candidatus Desulfolinea</taxon>
    </lineage>
</organism>
<comment type="caution">
    <text evidence="2">The sequence shown here is derived from an EMBL/GenBank/DDBJ whole genome shotgun (WGS) entry which is preliminary data.</text>
</comment>
<evidence type="ECO:0000313" key="2">
    <source>
        <dbReference type="EMBL" id="MBC8334065.1"/>
    </source>
</evidence>
<feature type="transmembrane region" description="Helical" evidence="1">
    <location>
        <begin position="12"/>
        <end position="31"/>
    </location>
</feature>
<name>A0A8J6TH14_9CHLR</name>
<feature type="transmembrane region" description="Helical" evidence="1">
    <location>
        <begin position="223"/>
        <end position="244"/>
    </location>
</feature>
<dbReference type="AlphaFoldDB" id="A0A8J6TH14"/>
<feature type="transmembrane region" description="Helical" evidence="1">
    <location>
        <begin position="273"/>
        <end position="295"/>
    </location>
</feature>
<keyword evidence="1" id="KW-0472">Membrane</keyword>
<feature type="transmembrane region" description="Helical" evidence="1">
    <location>
        <begin position="115"/>
        <end position="134"/>
    </location>
</feature>
<feature type="transmembrane region" description="Helical" evidence="1">
    <location>
        <begin position="140"/>
        <end position="167"/>
    </location>
</feature>
<proteinExistence type="predicted"/>
<dbReference type="EMBL" id="JACNJN010000042">
    <property type="protein sequence ID" value="MBC8334065.1"/>
    <property type="molecule type" value="Genomic_DNA"/>
</dbReference>
<feature type="transmembrane region" description="Helical" evidence="1">
    <location>
        <begin position="347"/>
        <end position="365"/>
    </location>
</feature>
<evidence type="ECO:0000256" key="1">
    <source>
        <dbReference type="SAM" id="Phobius"/>
    </source>
</evidence>
<gene>
    <name evidence="2" type="ORF">H8E29_02265</name>
</gene>
<keyword evidence="1" id="KW-1133">Transmembrane helix</keyword>
<reference evidence="2 3" key="1">
    <citation type="submission" date="2020-08" db="EMBL/GenBank/DDBJ databases">
        <title>Bridging the membrane lipid divide: bacteria of the FCB group superphylum have the potential to synthesize archaeal ether lipids.</title>
        <authorList>
            <person name="Villanueva L."/>
            <person name="Von Meijenfeldt F.A.B."/>
            <person name="Westbye A.B."/>
            <person name="Yadav S."/>
            <person name="Hopmans E.C."/>
            <person name="Dutilh B.E."/>
            <person name="Sinninghe Damste J.S."/>
        </authorList>
    </citation>
    <scope>NUCLEOTIDE SEQUENCE [LARGE SCALE GENOMIC DNA]</scope>
    <source>
        <strain evidence="2">NIOZ-UU36</strain>
    </source>
</reference>
<feature type="transmembrane region" description="Helical" evidence="1">
    <location>
        <begin position="174"/>
        <end position="193"/>
    </location>
</feature>
<dbReference type="Proteomes" id="UP000614469">
    <property type="component" value="Unassembled WGS sequence"/>
</dbReference>
<feature type="transmembrane region" description="Helical" evidence="1">
    <location>
        <begin position="199"/>
        <end position="216"/>
    </location>
</feature>
<accession>A0A8J6TH14</accession>
<feature type="transmembrane region" description="Helical" evidence="1">
    <location>
        <begin position="307"/>
        <end position="327"/>
    </location>
</feature>
<evidence type="ECO:0000313" key="3">
    <source>
        <dbReference type="Proteomes" id="UP000614469"/>
    </source>
</evidence>
<protein>
    <submittedName>
        <fullName evidence="2">Uncharacterized protein</fullName>
    </submittedName>
</protein>